<dbReference type="InterPro" id="IPR003594">
    <property type="entry name" value="HATPase_dom"/>
</dbReference>
<dbReference type="EC" id="2.7.3.-" evidence="7"/>
<dbReference type="GO" id="GO:0000155">
    <property type="term" value="F:phosphorelay sensor kinase activity"/>
    <property type="evidence" value="ECO:0007669"/>
    <property type="project" value="InterPro"/>
</dbReference>
<dbReference type="InterPro" id="IPR050482">
    <property type="entry name" value="Sensor_HK_TwoCompSys"/>
</dbReference>
<dbReference type="PANTHER" id="PTHR24421:SF59">
    <property type="entry name" value="OXYGEN SENSOR HISTIDINE KINASE NREB"/>
    <property type="match status" value="1"/>
</dbReference>
<feature type="transmembrane region" description="Helical" evidence="4">
    <location>
        <begin position="6"/>
        <end position="23"/>
    </location>
</feature>
<feature type="domain" description="Signal transduction histidine kinase subgroup 3 dimerisation and phosphoacceptor" evidence="6">
    <location>
        <begin position="196"/>
        <end position="259"/>
    </location>
</feature>
<dbReference type="EMBL" id="FUKI01000040">
    <property type="protein sequence ID" value="SJM90106.1"/>
    <property type="molecule type" value="Genomic_DNA"/>
</dbReference>
<evidence type="ECO:0000256" key="1">
    <source>
        <dbReference type="ARBA" id="ARBA00022679"/>
    </source>
</evidence>
<keyword evidence="2" id="KW-0418">Kinase</keyword>
<organism evidence="7 8">
    <name type="scientific">Crenothrix polyspora</name>
    <dbReference type="NCBI Taxonomy" id="360316"/>
    <lineage>
        <taxon>Bacteria</taxon>
        <taxon>Pseudomonadati</taxon>
        <taxon>Pseudomonadota</taxon>
        <taxon>Gammaproteobacteria</taxon>
        <taxon>Methylococcales</taxon>
        <taxon>Crenotrichaceae</taxon>
        <taxon>Crenothrix</taxon>
    </lineage>
</organism>
<dbReference type="Gene3D" id="3.30.565.10">
    <property type="entry name" value="Histidine kinase-like ATPase, C-terminal domain"/>
    <property type="match status" value="1"/>
</dbReference>
<accession>A0A1R4H1N9</accession>
<dbReference type="CDD" id="cd16917">
    <property type="entry name" value="HATPase_UhpB-NarQ-NarX-like"/>
    <property type="match status" value="1"/>
</dbReference>
<evidence type="ECO:0000256" key="4">
    <source>
        <dbReference type="SAM" id="Phobius"/>
    </source>
</evidence>
<evidence type="ECO:0000259" key="5">
    <source>
        <dbReference type="Pfam" id="PF02518"/>
    </source>
</evidence>
<dbReference type="OrthoDB" id="9797605at2"/>
<feature type="transmembrane region" description="Helical" evidence="4">
    <location>
        <begin position="35"/>
        <end position="53"/>
    </location>
</feature>
<evidence type="ECO:0000256" key="3">
    <source>
        <dbReference type="ARBA" id="ARBA00023012"/>
    </source>
</evidence>
<dbReference type="GO" id="GO:0046983">
    <property type="term" value="F:protein dimerization activity"/>
    <property type="evidence" value="ECO:0007669"/>
    <property type="project" value="InterPro"/>
</dbReference>
<feature type="transmembrane region" description="Helical" evidence="4">
    <location>
        <begin position="103"/>
        <end position="121"/>
    </location>
</feature>
<dbReference type="Proteomes" id="UP000195667">
    <property type="component" value="Unassembled WGS sequence"/>
</dbReference>
<keyword evidence="4" id="KW-1133">Transmembrane helix</keyword>
<keyword evidence="3" id="KW-0902">Two-component regulatory system</keyword>
<dbReference type="AlphaFoldDB" id="A0A1R4H1N9"/>
<feature type="transmembrane region" description="Helical" evidence="4">
    <location>
        <begin position="65"/>
        <end position="82"/>
    </location>
</feature>
<keyword evidence="4" id="KW-0812">Transmembrane</keyword>
<keyword evidence="4" id="KW-0472">Membrane</keyword>
<evidence type="ECO:0000256" key="2">
    <source>
        <dbReference type="ARBA" id="ARBA00022777"/>
    </source>
</evidence>
<name>A0A1R4H1N9_9GAMM</name>
<feature type="domain" description="Histidine kinase/HSP90-like ATPase" evidence="5">
    <location>
        <begin position="299"/>
        <end position="381"/>
    </location>
</feature>
<reference evidence="8" key="1">
    <citation type="submission" date="2017-02" db="EMBL/GenBank/DDBJ databases">
        <authorList>
            <person name="Daims H."/>
        </authorList>
    </citation>
    <scope>NUCLEOTIDE SEQUENCE [LARGE SCALE GENOMIC DNA]</scope>
</reference>
<sequence length="388" mass="42814">MSTQTLLRAIVICYWVILGMLVLAPSQPYVAAKHLLPRPWEVVVFLSFGPAFWLNTRNIAVQKLHWKPIVLLAVQAVAAYAIDMKLIHVVATQVPFVLPARAALIWIVLEYIPITAWIYWVVTTGGSGVHYVNSPILPQPLNLLLSYLSLYAFHLFSYFQGRLAVAEARGRREAERLNTELLATQDLLAQTSRLAERAYVARELHDMLGHHLVALKVNLELAQHLVTESAAKPPLADSLALTNDLLADVRNVVSKVRSQPKMELGQAVNTLLKNITEVSVELSLPQDVHVSDPSHVHVLFRCVQEAITNTLKHARARHLWIEFSSDHHAINLVIRDDGKGVATLVPGHGLNGMRERLASVGGSLAINPASGQGFILTACIPRLVGLQA</sequence>
<keyword evidence="8" id="KW-1185">Reference proteome</keyword>
<keyword evidence="1 7" id="KW-0808">Transferase</keyword>
<dbReference type="InterPro" id="IPR011712">
    <property type="entry name" value="Sig_transdc_His_kin_sub3_dim/P"/>
</dbReference>
<dbReference type="Pfam" id="PF02518">
    <property type="entry name" value="HATPase_c"/>
    <property type="match status" value="1"/>
</dbReference>
<dbReference type="SUPFAM" id="SSF55874">
    <property type="entry name" value="ATPase domain of HSP90 chaperone/DNA topoisomerase II/histidine kinase"/>
    <property type="match status" value="1"/>
</dbReference>
<evidence type="ECO:0000313" key="7">
    <source>
        <dbReference type="EMBL" id="SJM90106.1"/>
    </source>
</evidence>
<dbReference type="GO" id="GO:0016020">
    <property type="term" value="C:membrane"/>
    <property type="evidence" value="ECO:0007669"/>
    <property type="project" value="InterPro"/>
</dbReference>
<dbReference type="Gene3D" id="1.20.5.1930">
    <property type="match status" value="1"/>
</dbReference>
<dbReference type="InterPro" id="IPR036890">
    <property type="entry name" value="HATPase_C_sf"/>
</dbReference>
<gene>
    <name evidence="7" type="ORF">CRENPOLYSF1_1340010</name>
</gene>
<evidence type="ECO:0000259" key="6">
    <source>
        <dbReference type="Pfam" id="PF07730"/>
    </source>
</evidence>
<proteinExistence type="predicted"/>
<dbReference type="PANTHER" id="PTHR24421">
    <property type="entry name" value="NITRATE/NITRITE SENSOR PROTEIN NARX-RELATED"/>
    <property type="match status" value="1"/>
</dbReference>
<protein>
    <submittedName>
        <fullName evidence="7">Putative Two-component system sensor protein</fullName>
        <ecNumber evidence="7">2.7.3.-</ecNumber>
    </submittedName>
</protein>
<dbReference type="RefSeq" id="WP_087142397.1">
    <property type="nucleotide sequence ID" value="NZ_FUKI01000040.1"/>
</dbReference>
<dbReference type="Pfam" id="PF07730">
    <property type="entry name" value="HisKA_3"/>
    <property type="match status" value="1"/>
</dbReference>
<evidence type="ECO:0000313" key="8">
    <source>
        <dbReference type="Proteomes" id="UP000195667"/>
    </source>
</evidence>